<dbReference type="PANTHER" id="PTHR47944">
    <property type="entry name" value="CYTOCHROME P450 98A9"/>
    <property type="match status" value="1"/>
</dbReference>
<dbReference type="SUPFAM" id="SSF48264">
    <property type="entry name" value="Cytochrome P450"/>
    <property type="match status" value="1"/>
</dbReference>
<keyword evidence="3" id="KW-0349">Heme</keyword>
<evidence type="ECO:0000256" key="3">
    <source>
        <dbReference type="ARBA" id="ARBA00022617"/>
    </source>
</evidence>
<dbReference type="PROSITE" id="PS50102">
    <property type="entry name" value="RRM"/>
    <property type="match status" value="1"/>
</dbReference>
<gene>
    <name evidence="12" type="ORF">F3Y22_tig00111022pilonHSYRG00203</name>
</gene>
<feature type="compositionally biased region" description="Polar residues" evidence="9">
    <location>
        <begin position="153"/>
        <end position="167"/>
    </location>
</feature>
<keyword evidence="13" id="KW-1185">Reference proteome</keyword>
<keyword evidence="6" id="KW-0408">Iron</keyword>
<evidence type="ECO:0000256" key="10">
    <source>
        <dbReference type="SAM" id="Phobius"/>
    </source>
</evidence>
<name>A0A6A2Z7U2_HIBSY</name>
<keyword evidence="5" id="KW-0560">Oxidoreductase</keyword>
<dbReference type="AlphaFoldDB" id="A0A6A2Z7U2"/>
<evidence type="ECO:0000256" key="4">
    <source>
        <dbReference type="ARBA" id="ARBA00022723"/>
    </source>
</evidence>
<dbReference type="Proteomes" id="UP000436088">
    <property type="component" value="Unassembled WGS sequence"/>
</dbReference>
<dbReference type="GO" id="GO:0020037">
    <property type="term" value="F:heme binding"/>
    <property type="evidence" value="ECO:0007669"/>
    <property type="project" value="InterPro"/>
</dbReference>
<evidence type="ECO:0000256" key="8">
    <source>
        <dbReference type="PROSITE-ProRule" id="PRU00176"/>
    </source>
</evidence>
<evidence type="ECO:0000313" key="13">
    <source>
        <dbReference type="Proteomes" id="UP000436088"/>
    </source>
</evidence>
<protein>
    <submittedName>
        <fullName evidence="12">Flavonoid 3',5'-hydroxylase</fullName>
    </submittedName>
</protein>
<dbReference type="InterPro" id="IPR012677">
    <property type="entry name" value="Nucleotide-bd_a/b_plait_sf"/>
</dbReference>
<dbReference type="Gene3D" id="3.30.70.330">
    <property type="match status" value="1"/>
</dbReference>
<dbReference type="InterPro" id="IPR001128">
    <property type="entry name" value="Cyt_P450"/>
</dbReference>
<dbReference type="SUPFAM" id="SSF54928">
    <property type="entry name" value="RNA-binding domain, RBD"/>
    <property type="match status" value="1"/>
</dbReference>
<evidence type="ECO:0000256" key="9">
    <source>
        <dbReference type="SAM" id="MobiDB-lite"/>
    </source>
</evidence>
<dbReference type="InterPro" id="IPR035979">
    <property type="entry name" value="RBD_domain_sf"/>
</dbReference>
<evidence type="ECO:0000256" key="5">
    <source>
        <dbReference type="ARBA" id="ARBA00023002"/>
    </source>
</evidence>
<evidence type="ECO:0000256" key="6">
    <source>
        <dbReference type="ARBA" id="ARBA00023004"/>
    </source>
</evidence>
<keyword evidence="10" id="KW-0812">Transmembrane</keyword>
<organism evidence="12 13">
    <name type="scientific">Hibiscus syriacus</name>
    <name type="common">Rose of Sharon</name>
    <dbReference type="NCBI Taxonomy" id="106335"/>
    <lineage>
        <taxon>Eukaryota</taxon>
        <taxon>Viridiplantae</taxon>
        <taxon>Streptophyta</taxon>
        <taxon>Embryophyta</taxon>
        <taxon>Tracheophyta</taxon>
        <taxon>Spermatophyta</taxon>
        <taxon>Magnoliopsida</taxon>
        <taxon>eudicotyledons</taxon>
        <taxon>Gunneridae</taxon>
        <taxon>Pentapetalae</taxon>
        <taxon>rosids</taxon>
        <taxon>malvids</taxon>
        <taxon>Malvales</taxon>
        <taxon>Malvaceae</taxon>
        <taxon>Malvoideae</taxon>
        <taxon>Hibiscus</taxon>
    </lineage>
</organism>
<dbReference type="PANTHER" id="PTHR47944:SF18">
    <property type="entry name" value="FLAVONOID 3'-MONOOXYGENASE"/>
    <property type="match status" value="1"/>
</dbReference>
<evidence type="ECO:0000256" key="2">
    <source>
        <dbReference type="ARBA" id="ARBA00010617"/>
    </source>
</evidence>
<dbReference type="InterPro" id="IPR036396">
    <property type="entry name" value="Cyt_P450_sf"/>
</dbReference>
<feature type="domain" description="RRM" evidence="11">
    <location>
        <begin position="281"/>
        <end position="358"/>
    </location>
</feature>
<dbReference type="Pfam" id="PF00076">
    <property type="entry name" value="RRM_1"/>
    <property type="match status" value="1"/>
</dbReference>
<feature type="transmembrane region" description="Helical" evidence="10">
    <location>
        <begin position="704"/>
        <end position="727"/>
    </location>
</feature>
<keyword evidence="7" id="KW-0503">Monooxygenase</keyword>
<dbReference type="GO" id="GO:0005506">
    <property type="term" value="F:iron ion binding"/>
    <property type="evidence" value="ECO:0007669"/>
    <property type="project" value="InterPro"/>
</dbReference>
<dbReference type="GO" id="GO:0004497">
    <property type="term" value="F:monooxygenase activity"/>
    <property type="evidence" value="ECO:0007669"/>
    <property type="project" value="UniProtKB-KW"/>
</dbReference>
<keyword evidence="10" id="KW-1133">Transmembrane helix</keyword>
<dbReference type="GO" id="GO:0003723">
    <property type="term" value="F:RNA binding"/>
    <property type="evidence" value="ECO:0007669"/>
    <property type="project" value="UniProtKB-UniRule"/>
</dbReference>
<feature type="region of interest" description="Disordered" evidence="9">
    <location>
        <begin position="147"/>
        <end position="174"/>
    </location>
</feature>
<comment type="similarity">
    <text evidence="2">Belongs to the cytochrome P450 family.</text>
</comment>
<evidence type="ECO:0000256" key="7">
    <source>
        <dbReference type="ARBA" id="ARBA00023033"/>
    </source>
</evidence>
<dbReference type="InterPro" id="IPR000504">
    <property type="entry name" value="RRM_dom"/>
</dbReference>
<keyword evidence="4" id="KW-0479">Metal-binding</keyword>
<dbReference type="Gene3D" id="1.10.630.10">
    <property type="entry name" value="Cytochrome P450"/>
    <property type="match status" value="1"/>
</dbReference>
<reference evidence="12" key="1">
    <citation type="submission" date="2019-09" db="EMBL/GenBank/DDBJ databases">
        <title>Draft genome information of white flower Hibiscus syriacus.</title>
        <authorList>
            <person name="Kim Y.-M."/>
        </authorList>
    </citation>
    <scope>NUCLEOTIDE SEQUENCE [LARGE SCALE GENOMIC DNA]</scope>
    <source>
        <strain evidence="12">YM2019G1</strain>
    </source>
</reference>
<proteinExistence type="inferred from homology"/>
<keyword evidence="8" id="KW-0694">RNA-binding</keyword>
<dbReference type="Pfam" id="PF00067">
    <property type="entry name" value="p450"/>
    <property type="match status" value="2"/>
</dbReference>
<dbReference type="SMART" id="SM00360">
    <property type="entry name" value="RRM"/>
    <property type="match status" value="1"/>
</dbReference>
<dbReference type="EMBL" id="VEPZ02001205">
    <property type="protein sequence ID" value="KAE8687185.1"/>
    <property type="molecule type" value="Genomic_DNA"/>
</dbReference>
<sequence length="733" mass="82004">MPSLDTLFLQDFLAATFLFFITRYFIHSLGGKRNQTLPPGPKGWPVVGVLPLLGSMPRVTLAQLAKKYGPVMYLKMGTCNMVVASTPDAARAFLKTLDLNFSNRPPHAGATHLAYNSQDMVFADYGPRWKLLRKLSKLHMLGGSRGARDVNECNGQHNRASDTQSSSFRDKGSESNDFKDVVVELMTSAGIFNIGDFIPSIAWMDLQRIEGEMKKLHKRWDALLTKMMEEHAKTTRERKEKPDFLDILMVNTATLMGENLVWLMSRHFFCKVISSAGKNCFTVIIFNIPELLHHKGLWLLFDKYGEVVDSFIPNKKSKGGSRFGFVRFTCLKDARKAINYVDRSRIRGNEVRVFLARFQPRVAFWRKKFSGLKPAEIKSKREDVGHSEAPIVGSVDEDKLLTCRGNLQPPGVAIVQRDPTVFVEVLPPSEALQTNEENLSPLRKDLPDSVWANSFLMDEAVASPLSLVGELVGVSPVFSPVVEVCLEGAGRKVDSSVEKFSERCSVDDESILCCMGESFSGCILSGGEVVERNIGEDYIMGLRNNVAGMGMIPSEFEDVVEHEIVLEHAVRESVFESSESCKSARDIEGIMDFFDSSNLDGQSKAKVIQNVINIIKKRAISSSKGVEAQQDGDAYQDGDVVDRLDGRAKLVYRLVTAEPRSRRWFNVRESCLFLEPEYDSVFPALEPESTARFSALFMWKLLDVVFYFGFFGLSQLSFLVFILGVLFSGALRA</sequence>
<evidence type="ECO:0000256" key="1">
    <source>
        <dbReference type="ARBA" id="ARBA00001971"/>
    </source>
</evidence>
<comment type="cofactor">
    <cofactor evidence="1">
        <name>heme</name>
        <dbReference type="ChEBI" id="CHEBI:30413"/>
    </cofactor>
</comment>
<evidence type="ECO:0000313" key="12">
    <source>
        <dbReference type="EMBL" id="KAE8687185.1"/>
    </source>
</evidence>
<dbReference type="GO" id="GO:0016705">
    <property type="term" value="F:oxidoreductase activity, acting on paired donors, with incorporation or reduction of molecular oxygen"/>
    <property type="evidence" value="ECO:0007669"/>
    <property type="project" value="InterPro"/>
</dbReference>
<comment type="caution">
    <text evidence="12">The sequence shown here is derived from an EMBL/GenBank/DDBJ whole genome shotgun (WGS) entry which is preliminary data.</text>
</comment>
<evidence type="ECO:0000259" key="11">
    <source>
        <dbReference type="PROSITE" id="PS50102"/>
    </source>
</evidence>
<keyword evidence="10" id="KW-0472">Membrane</keyword>
<accession>A0A6A2Z7U2</accession>